<organism evidence="1 2">
    <name type="scientific">Somion occarium</name>
    <dbReference type="NCBI Taxonomy" id="3059160"/>
    <lineage>
        <taxon>Eukaryota</taxon>
        <taxon>Fungi</taxon>
        <taxon>Dikarya</taxon>
        <taxon>Basidiomycota</taxon>
        <taxon>Agaricomycotina</taxon>
        <taxon>Agaricomycetes</taxon>
        <taxon>Polyporales</taxon>
        <taxon>Cerrenaceae</taxon>
        <taxon>Somion</taxon>
    </lineage>
</organism>
<dbReference type="EMBL" id="OZ037953">
    <property type="protein sequence ID" value="CAL1698036.1"/>
    <property type="molecule type" value="Genomic_DNA"/>
</dbReference>
<keyword evidence="2" id="KW-1185">Reference proteome</keyword>
<protein>
    <submittedName>
        <fullName evidence="1">Uncharacterized protein</fullName>
    </submittedName>
</protein>
<reference evidence="2" key="1">
    <citation type="submission" date="2024-04" db="EMBL/GenBank/DDBJ databases">
        <authorList>
            <person name="Shaw F."/>
            <person name="Minotto A."/>
        </authorList>
    </citation>
    <scope>NUCLEOTIDE SEQUENCE [LARGE SCALE GENOMIC DNA]</scope>
</reference>
<dbReference type="Proteomes" id="UP001497453">
    <property type="component" value="Chromosome 10"/>
</dbReference>
<proteinExistence type="predicted"/>
<sequence>MDVQARTEILSRFPTSLSKPSKSIQYSLPFPNSTSFSLHIWSSNEAPALTRPLRHIDCDIQLRDMAQLQVPNTLFMWAARHQVVALDTPILDCTHTSTLHGQGAQPDLVVPAIPPERSNTVNPAYPYHWVLPQNVVHWGLTLATIHNEFPQTWNLPYPHVAGVNPQFLPIQNIEPQRLFYHEAGVTNSLSYIVFADLSRVLGYIFYGSTPANQPPPTLRDQQTTAVTTDSGSGCDYGRKLFLPDRAVVDSTKPAPLPDIQPDRQVCLCPGDIKPSYKFEASWYYIFARTNPLRDMEKVCIEFRKVIAQIAFYMVECAGENGPGERWLSARYGYIITNNEVMLLERTPTPQNQRLIRVSDGFPLRGQASRANALF</sequence>
<gene>
    <name evidence="1" type="ORF">GFSPODELE1_LOCUS1963</name>
</gene>
<evidence type="ECO:0000313" key="1">
    <source>
        <dbReference type="EMBL" id="CAL1698036.1"/>
    </source>
</evidence>
<evidence type="ECO:0000313" key="2">
    <source>
        <dbReference type="Proteomes" id="UP001497453"/>
    </source>
</evidence>
<name>A0ABP1CQV6_9APHY</name>
<accession>A0ABP1CQV6</accession>